<sequence length="54" mass="6551">MVSVLPYERAARASPKNKPRLIRAYLKDYDTAQKFGFFRMAMKKLFDSRWVQWH</sequence>
<name>A0A024EAE5_9PSED</name>
<organism evidence="1 2">
    <name type="scientific">Pseudomonas mandelii JR-1</name>
    <dbReference type="NCBI Taxonomy" id="1147786"/>
    <lineage>
        <taxon>Bacteria</taxon>
        <taxon>Pseudomonadati</taxon>
        <taxon>Pseudomonadota</taxon>
        <taxon>Gammaproteobacteria</taxon>
        <taxon>Pseudomonadales</taxon>
        <taxon>Pseudomonadaceae</taxon>
        <taxon>Pseudomonas</taxon>
    </lineage>
</organism>
<dbReference type="AlphaFoldDB" id="A0A024EAE5"/>
<gene>
    <name evidence="1" type="ORF">OU5_2663</name>
</gene>
<dbReference type="EMBL" id="CP005960">
    <property type="protein sequence ID" value="AHZ69742.1"/>
    <property type="molecule type" value="Genomic_DNA"/>
</dbReference>
<reference evidence="1 2" key="1">
    <citation type="journal article" date="2012" name="J. Bacteriol.">
        <title>Genome sequence of cold-adapted Pseudomonas mandelii strain JR-1.</title>
        <authorList>
            <person name="Jang S.H."/>
            <person name="Kim J."/>
            <person name="Kim J."/>
            <person name="Hong S."/>
            <person name="Lee C."/>
        </authorList>
    </citation>
    <scope>NUCLEOTIDE SEQUENCE [LARGE SCALE GENOMIC DNA]</scope>
    <source>
        <strain evidence="1 2">JR-1</strain>
    </source>
</reference>
<dbReference type="Proteomes" id="UP000026913">
    <property type="component" value="Chromosome"/>
</dbReference>
<protein>
    <submittedName>
        <fullName evidence="1">Uncharacterized protein</fullName>
    </submittedName>
</protein>
<dbReference type="HOGENOM" id="CLU_3047035_0_0_6"/>
<evidence type="ECO:0000313" key="1">
    <source>
        <dbReference type="EMBL" id="AHZ69742.1"/>
    </source>
</evidence>
<proteinExistence type="predicted"/>
<accession>A0A024EAE5</accession>
<evidence type="ECO:0000313" key="2">
    <source>
        <dbReference type="Proteomes" id="UP000026913"/>
    </source>
</evidence>
<dbReference type="KEGG" id="pman:OU5_2663"/>